<dbReference type="EMBL" id="WXEW01000004">
    <property type="protein sequence ID" value="NAS23341.1"/>
    <property type="molecule type" value="Genomic_DNA"/>
</dbReference>
<keyword evidence="2" id="KW-0813">Transport</keyword>
<dbReference type="PRINTS" id="PR01036">
    <property type="entry name" value="TCRTETB"/>
</dbReference>
<evidence type="ECO:0000256" key="4">
    <source>
        <dbReference type="ARBA" id="ARBA00022692"/>
    </source>
</evidence>
<dbReference type="InterPro" id="IPR011701">
    <property type="entry name" value="MFS"/>
</dbReference>
<organism evidence="9 10">
    <name type="scientific">Herbidospora solisilvae</name>
    <dbReference type="NCBI Taxonomy" id="2696284"/>
    <lineage>
        <taxon>Bacteria</taxon>
        <taxon>Bacillati</taxon>
        <taxon>Actinomycetota</taxon>
        <taxon>Actinomycetes</taxon>
        <taxon>Streptosporangiales</taxon>
        <taxon>Streptosporangiaceae</taxon>
        <taxon>Herbidospora</taxon>
    </lineage>
</organism>
<name>A0A7C9JD20_9ACTN</name>
<dbReference type="Gene3D" id="1.20.1250.20">
    <property type="entry name" value="MFS general substrate transporter like domains"/>
    <property type="match status" value="1"/>
</dbReference>
<feature type="transmembrane region" description="Helical" evidence="7">
    <location>
        <begin position="90"/>
        <end position="109"/>
    </location>
</feature>
<dbReference type="PANTHER" id="PTHR42718:SF46">
    <property type="entry name" value="BLR6921 PROTEIN"/>
    <property type="match status" value="1"/>
</dbReference>
<evidence type="ECO:0000313" key="10">
    <source>
        <dbReference type="Proteomes" id="UP000479526"/>
    </source>
</evidence>
<keyword evidence="10" id="KW-1185">Reference proteome</keyword>
<gene>
    <name evidence="9" type="ORF">GT755_16755</name>
</gene>
<evidence type="ECO:0000259" key="8">
    <source>
        <dbReference type="PROSITE" id="PS50850"/>
    </source>
</evidence>
<feature type="transmembrane region" description="Helical" evidence="7">
    <location>
        <begin position="279"/>
        <end position="299"/>
    </location>
</feature>
<reference evidence="9 10" key="1">
    <citation type="submission" date="2020-01" db="EMBL/GenBank/DDBJ databases">
        <title>Herbidospora sp. NEAU-GS84 nov., a novel actinomycete isolated from soil.</title>
        <authorList>
            <person name="Han L."/>
        </authorList>
    </citation>
    <scope>NUCLEOTIDE SEQUENCE [LARGE SCALE GENOMIC DNA]</scope>
    <source>
        <strain evidence="9 10">NEAU-GS84</strain>
    </source>
</reference>
<dbReference type="InterPro" id="IPR036259">
    <property type="entry name" value="MFS_trans_sf"/>
</dbReference>
<feature type="transmembrane region" description="Helical" evidence="7">
    <location>
        <begin position="311"/>
        <end position="332"/>
    </location>
</feature>
<evidence type="ECO:0000256" key="7">
    <source>
        <dbReference type="SAM" id="Phobius"/>
    </source>
</evidence>
<evidence type="ECO:0000256" key="5">
    <source>
        <dbReference type="ARBA" id="ARBA00022989"/>
    </source>
</evidence>
<evidence type="ECO:0000313" key="9">
    <source>
        <dbReference type="EMBL" id="NAS23341.1"/>
    </source>
</evidence>
<protein>
    <submittedName>
        <fullName evidence="9">MFS transporter</fullName>
    </submittedName>
</protein>
<feature type="transmembrane region" description="Helical" evidence="7">
    <location>
        <begin position="148"/>
        <end position="167"/>
    </location>
</feature>
<comment type="caution">
    <text evidence="9">The sequence shown here is derived from an EMBL/GenBank/DDBJ whole genome shotgun (WGS) entry which is preliminary data.</text>
</comment>
<evidence type="ECO:0000256" key="6">
    <source>
        <dbReference type="ARBA" id="ARBA00023136"/>
    </source>
</evidence>
<dbReference type="PROSITE" id="PS00216">
    <property type="entry name" value="SUGAR_TRANSPORT_1"/>
    <property type="match status" value="1"/>
</dbReference>
<keyword evidence="5 7" id="KW-1133">Transmembrane helix</keyword>
<accession>A0A7C9JD20</accession>
<feature type="transmembrane region" description="Helical" evidence="7">
    <location>
        <begin position="414"/>
        <end position="431"/>
    </location>
</feature>
<keyword evidence="6 7" id="KW-0472">Membrane</keyword>
<comment type="subcellular location">
    <subcellularLocation>
        <location evidence="1">Cell membrane</location>
        <topology evidence="1">Multi-pass membrane protein</topology>
    </subcellularLocation>
</comment>
<dbReference type="GO" id="GO:0005886">
    <property type="term" value="C:plasma membrane"/>
    <property type="evidence" value="ECO:0007669"/>
    <property type="project" value="UniProtKB-SubCell"/>
</dbReference>
<feature type="transmembrane region" description="Helical" evidence="7">
    <location>
        <begin position="179"/>
        <end position="200"/>
    </location>
</feature>
<proteinExistence type="predicted"/>
<evidence type="ECO:0000256" key="3">
    <source>
        <dbReference type="ARBA" id="ARBA00022475"/>
    </source>
</evidence>
<feature type="transmembrane region" description="Helical" evidence="7">
    <location>
        <begin position="344"/>
        <end position="362"/>
    </location>
</feature>
<feature type="transmembrane region" description="Helical" evidence="7">
    <location>
        <begin position="242"/>
        <end position="259"/>
    </location>
</feature>
<dbReference type="GO" id="GO:0022857">
    <property type="term" value="F:transmembrane transporter activity"/>
    <property type="evidence" value="ECO:0007669"/>
    <property type="project" value="InterPro"/>
</dbReference>
<keyword evidence="4 7" id="KW-0812">Transmembrane</keyword>
<keyword evidence="3" id="KW-1003">Cell membrane</keyword>
<dbReference type="Proteomes" id="UP000479526">
    <property type="component" value="Unassembled WGS sequence"/>
</dbReference>
<dbReference type="Pfam" id="PF07690">
    <property type="entry name" value="MFS_1"/>
    <property type="match status" value="1"/>
</dbReference>
<feature type="transmembrane region" description="Helical" evidence="7">
    <location>
        <begin position="212"/>
        <end position="230"/>
    </location>
</feature>
<feature type="domain" description="Major facilitator superfamily (MFS) profile" evidence="8">
    <location>
        <begin position="24"/>
        <end position="463"/>
    </location>
</feature>
<feature type="transmembrane region" description="Helical" evidence="7">
    <location>
        <begin position="115"/>
        <end position="136"/>
    </location>
</feature>
<feature type="transmembrane region" description="Helical" evidence="7">
    <location>
        <begin position="58"/>
        <end position="78"/>
    </location>
</feature>
<feature type="transmembrane region" description="Helical" evidence="7">
    <location>
        <begin position="437"/>
        <end position="459"/>
    </location>
</feature>
<dbReference type="Gene3D" id="1.20.1720.10">
    <property type="entry name" value="Multidrug resistance protein D"/>
    <property type="match status" value="1"/>
</dbReference>
<dbReference type="InterPro" id="IPR005829">
    <property type="entry name" value="Sugar_transporter_CS"/>
</dbReference>
<feature type="transmembrane region" description="Helical" evidence="7">
    <location>
        <begin position="21"/>
        <end position="46"/>
    </location>
</feature>
<dbReference type="RefSeq" id="WP_161480591.1">
    <property type="nucleotide sequence ID" value="NZ_WXEW01000004.1"/>
</dbReference>
<dbReference type="CDD" id="cd17321">
    <property type="entry name" value="MFS_MMR_MDR_like"/>
    <property type="match status" value="1"/>
</dbReference>
<dbReference type="SUPFAM" id="SSF103473">
    <property type="entry name" value="MFS general substrate transporter"/>
    <property type="match status" value="1"/>
</dbReference>
<dbReference type="PROSITE" id="PS50850">
    <property type="entry name" value="MFS"/>
    <property type="match status" value="1"/>
</dbReference>
<dbReference type="InterPro" id="IPR020846">
    <property type="entry name" value="MFS_dom"/>
</dbReference>
<evidence type="ECO:0000256" key="1">
    <source>
        <dbReference type="ARBA" id="ARBA00004651"/>
    </source>
</evidence>
<evidence type="ECO:0000256" key="2">
    <source>
        <dbReference type="ARBA" id="ARBA00022448"/>
    </source>
</evidence>
<dbReference type="PANTHER" id="PTHR42718">
    <property type="entry name" value="MAJOR FACILITATOR SUPERFAMILY MULTIDRUG TRANSPORTER MFSC"/>
    <property type="match status" value="1"/>
</dbReference>
<feature type="transmembrane region" description="Helical" evidence="7">
    <location>
        <begin position="368"/>
        <end position="393"/>
    </location>
</feature>
<sequence length="475" mass="48201">MSAPASAPSGVVEDAPLDRTAIAVIVLACLGQFMVVLDVSIVNVALPAMRAELGFTETGLQWVVNAYALTFAGLMLLGGRAADLFGRKRVFLTGVSVFALASLLGGLAADPGLLIAARVLQGVGAAVLAPTTLTILTTTFSEGPRRTAAISAWNAVGAAGGAAGGILGGTLTELLSWRWTLLINVPIGLAIVVTGLRVIARDRPEGSARLDLPGAALVTAALTAIAYGTVETHEHGWGSPVALVPLVLGVLGLGVFVLVEKRTASPLVPLSLLTRRTVAGTTIIQVLSGAIFFAMWYFLSIHMQGDLGYTPMTAGLAFLPHALTLIATGRLAPLLLRRMTPRTLLIGATVVGIAGMLLQSAVLDGYVLGILVPGVLMCAGAGMAFTPLVVLATNGVQRSESGLVSGILGASRQVGGSLGLAALATVAATMATPEAGYGAVFLIGAVLMAISIVVALVVLPSRAATRRADQAAASS</sequence>
<dbReference type="AlphaFoldDB" id="A0A7C9JD20"/>